<comment type="caution">
    <text evidence="1">The sequence shown here is derived from an EMBL/GenBank/DDBJ whole genome shotgun (WGS) entry which is preliminary data.</text>
</comment>
<sequence>MLVVLLFVIATSACQLPEDPRNGRTIPDRQPVNETNCFIGATVSYVCNVGYALLGHDSQVCRSDGSWYPPGPPSCVDKHVVARLAYQPAPHPNGDQQLIIESKTVNRCNAVFRNSPWFVVEQRDVLPVSVVKMTVSANMTSSPAVTLTVRVGNYSVDLRKNPVCAVFHGTLLTDRVLYLQCSKVLRGHYVILHARSHDPVSVCELVTYGVSTPVPSRGVELSNGSVESLVGLCFGVAFVVIACCLLCETAKAVWRKEVFPTGSYESF</sequence>
<dbReference type="Proteomes" id="UP000805193">
    <property type="component" value="Unassembled WGS sequence"/>
</dbReference>
<dbReference type="EMBL" id="JABSTQ010010797">
    <property type="protein sequence ID" value="KAG0417819.1"/>
    <property type="molecule type" value="Genomic_DNA"/>
</dbReference>
<name>A0AC60PDI0_IXOPE</name>
<reference evidence="1 2" key="1">
    <citation type="journal article" date="2020" name="Cell">
        <title>Large-Scale Comparative Analyses of Tick Genomes Elucidate Their Genetic Diversity and Vector Capacities.</title>
        <authorList>
            <consortium name="Tick Genome and Microbiome Consortium (TIGMIC)"/>
            <person name="Jia N."/>
            <person name="Wang J."/>
            <person name="Shi W."/>
            <person name="Du L."/>
            <person name="Sun Y."/>
            <person name="Zhan W."/>
            <person name="Jiang J.F."/>
            <person name="Wang Q."/>
            <person name="Zhang B."/>
            <person name="Ji P."/>
            <person name="Bell-Sakyi L."/>
            <person name="Cui X.M."/>
            <person name="Yuan T.T."/>
            <person name="Jiang B.G."/>
            <person name="Yang W.F."/>
            <person name="Lam T.T."/>
            <person name="Chang Q.C."/>
            <person name="Ding S.J."/>
            <person name="Wang X.J."/>
            <person name="Zhu J.G."/>
            <person name="Ruan X.D."/>
            <person name="Zhao L."/>
            <person name="Wei J.T."/>
            <person name="Ye R.Z."/>
            <person name="Que T.C."/>
            <person name="Du C.H."/>
            <person name="Zhou Y.H."/>
            <person name="Cheng J.X."/>
            <person name="Dai P.F."/>
            <person name="Guo W.B."/>
            <person name="Han X.H."/>
            <person name="Huang E.J."/>
            <person name="Li L.F."/>
            <person name="Wei W."/>
            <person name="Gao Y.C."/>
            <person name="Liu J.Z."/>
            <person name="Shao H.Z."/>
            <person name="Wang X."/>
            <person name="Wang C.C."/>
            <person name="Yang T.C."/>
            <person name="Huo Q.B."/>
            <person name="Li W."/>
            <person name="Chen H.Y."/>
            <person name="Chen S.E."/>
            <person name="Zhou L.G."/>
            <person name="Ni X.B."/>
            <person name="Tian J.H."/>
            <person name="Sheng Y."/>
            <person name="Liu T."/>
            <person name="Pan Y.S."/>
            <person name="Xia L.Y."/>
            <person name="Li J."/>
            <person name="Zhao F."/>
            <person name="Cao W.C."/>
        </authorList>
    </citation>
    <scope>NUCLEOTIDE SEQUENCE [LARGE SCALE GENOMIC DNA]</scope>
    <source>
        <strain evidence="1">Iper-2018</strain>
    </source>
</reference>
<keyword evidence="2" id="KW-1185">Reference proteome</keyword>
<accession>A0AC60PDI0</accession>
<evidence type="ECO:0000313" key="2">
    <source>
        <dbReference type="Proteomes" id="UP000805193"/>
    </source>
</evidence>
<protein>
    <submittedName>
        <fullName evidence="1">Uncharacterized protein</fullName>
    </submittedName>
</protein>
<proteinExistence type="predicted"/>
<gene>
    <name evidence="1" type="ORF">HPB47_005336</name>
</gene>
<organism evidence="1 2">
    <name type="scientific">Ixodes persulcatus</name>
    <name type="common">Taiga tick</name>
    <dbReference type="NCBI Taxonomy" id="34615"/>
    <lineage>
        <taxon>Eukaryota</taxon>
        <taxon>Metazoa</taxon>
        <taxon>Ecdysozoa</taxon>
        <taxon>Arthropoda</taxon>
        <taxon>Chelicerata</taxon>
        <taxon>Arachnida</taxon>
        <taxon>Acari</taxon>
        <taxon>Parasitiformes</taxon>
        <taxon>Ixodida</taxon>
        <taxon>Ixodoidea</taxon>
        <taxon>Ixodidae</taxon>
        <taxon>Ixodinae</taxon>
        <taxon>Ixodes</taxon>
    </lineage>
</organism>
<evidence type="ECO:0000313" key="1">
    <source>
        <dbReference type="EMBL" id="KAG0417819.1"/>
    </source>
</evidence>